<evidence type="ECO:0000313" key="2">
    <source>
        <dbReference type="Proteomes" id="UP001431783"/>
    </source>
</evidence>
<gene>
    <name evidence="1" type="ORF">WA026_007009</name>
</gene>
<dbReference type="AlphaFoldDB" id="A0AAW1VCK6"/>
<protein>
    <submittedName>
        <fullName evidence="1">Uncharacterized protein</fullName>
    </submittedName>
</protein>
<comment type="caution">
    <text evidence="1">The sequence shown here is derived from an EMBL/GenBank/DDBJ whole genome shotgun (WGS) entry which is preliminary data.</text>
</comment>
<organism evidence="1 2">
    <name type="scientific">Henosepilachna vigintioctopunctata</name>
    <dbReference type="NCBI Taxonomy" id="420089"/>
    <lineage>
        <taxon>Eukaryota</taxon>
        <taxon>Metazoa</taxon>
        <taxon>Ecdysozoa</taxon>
        <taxon>Arthropoda</taxon>
        <taxon>Hexapoda</taxon>
        <taxon>Insecta</taxon>
        <taxon>Pterygota</taxon>
        <taxon>Neoptera</taxon>
        <taxon>Endopterygota</taxon>
        <taxon>Coleoptera</taxon>
        <taxon>Polyphaga</taxon>
        <taxon>Cucujiformia</taxon>
        <taxon>Coccinelloidea</taxon>
        <taxon>Coccinellidae</taxon>
        <taxon>Epilachninae</taxon>
        <taxon>Epilachnini</taxon>
        <taxon>Henosepilachna</taxon>
    </lineage>
</organism>
<name>A0AAW1VCK6_9CUCU</name>
<reference evidence="1 2" key="1">
    <citation type="submission" date="2023-03" db="EMBL/GenBank/DDBJ databases">
        <title>Genome insight into feeding habits of ladybird beetles.</title>
        <authorList>
            <person name="Li H.-S."/>
            <person name="Huang Y.-H."/>
            <person name="Pang H."/>
        </authorList>
    </citation>
    <scope>NUCLEOTIDE SEQUENCE [LARGE SCALE GENOMIC DNA]</scope>
    <source>
        <strain evidence="1">SYSU_2023b</strain>
        <tissue evidence="1">Whole body</tissue>
    </source>
</reference>
<dbReference type="EMBL" id="JARQZJ010000123">
    <property type="protein sequence ID" value="KAK9889634.1"/>
    <property type="molecule type" value="Genomic_DNA"/>
</dbReference>
<evidence type="ECO:0000313" key="1">
    <source>
        <dbReference type="EMBL" id="KAK9889634.1"/>
    </source>
</evidence>
<proteinExistence type="predicted"/>
<accession>A0AAW1VCK6</accession>
<dbReference type="Proteomes" id="UP001431783">
    <property type="component" value="Unassembled WGS sequence"/>
</dbReference>
<sequence length="166" mass="17929">MSFMQNQFHFEPYNIPKRRFLIRTACDDARDALTARIEFVGQTGEKGNAGYIARRSDLGAKGQGEGTSLADCSGEWPVVLPTTTPASLRAFSPRPVIPPVFFLHPDILSARTRDLKCGPGVGCTSRNAEASRPGEADTGMGFCLVVLTPTFVPLQVVDPKTECGVN</sequence>
<keyword evidence="2" id="KW-1185">Reference proteome</keyword>